<dbReference type="RefSeq" id="WP_245439259.1">
    <property type="nucleotide sequence ID" value="NZ_BJYU01000140.1"/>
</dbReference>
<dbReference type="PROSITE" id="PS50887">
    <property type="entry name" value="GGDEF"/>
    <property type="match status" value="1"/>
</dbReference>
<dbReference type="CDD" id="cd01949">
    <property type="entry name" value="GGDEF"/>
    <property type="match status" value="1"/>
</dbReference>
<evidence type="ECO:0000259" key="4">
    <source>
        <dbReference type="PROSITE" id="PS50887"/>
    </source>
</evidence>
<sequence>MFKLPISLDDVAIRHLLEALTESGQAISIYDAEDRLRYANKTYQGIFLKGYEGPLTFTDILRYGAKNGIGVRIDGGDVEALIARTLPRRRSTPRKSFETDFMDGRWFWMDHTILPNGWVLTVGADITALKQNEKTLRKAHEEALQASRTDLLTGLPNRRHILELLDGALAGNEPATSGLCVAIIDIDRFKAINDTYGHDAGDMVLQHFANICRERLRSQDQIGRTGGEEFLLLLPGVRLNEAARIIDRFRADFPPPNVTQAPPDCPTLSAPASPRL</sequence>
<dbReference type="InterPro" id="IPR029787">
    <property type="entry name" value="Nucleotide_cyclase"/>
</dbReference>
<dbReference type="PANTHER" id="PTHR45138">
    <property type="entry name" value="REGULATORY COMPONENTS OF SENSORY TRANSDUCTION SYSTEM"/>
    <property type="match status" value="1"/>
</dbReference>
<protein>
    <recommendedName>
        <fullName evidence="1">diguanylate cyclase</fullName>
        <ecNumber evidence="1">2.7.7.65</ecNumber>
    </recommendedName>
</protein>
<evidence type="ECO:0000256" key="3">
    <source>
        <dbReference type="SAM" id="MobiDB-lite"/>
    </source>
</evidence>
<dbReference type="EMBL" id="BJYU01000140">
    <property type="protein sequence ID" value="GEO17970.1"/>
    <property type="molecule type" value="Genomic_DNA"/>
</dbReference>
<organism evidence="5 6">
    <name type="scientific">Microvirga aerophila</name>
    <dbReference type="NCBI Taxonomy" id="670291"/>
    <lineage>
        <taxon>Bacteria</taxon>
        <taxon>Pseudomonadati</taxon>
        <taxon>Pseudomonadota</taxon>
        <taxon>Alphaproteobacteria</taxon>
        <taxon>Hyphomicrobiales</taxon>
        <taxon>Methylobacteriaceae</taxon>
        <taxon>Microvirga</taxon>
    </lineage>
</organism>
<dbReference type="PANTHER" id="PTHR45138:SF9">
    <property type="entry name" value="DIGUANYLATE CYCLASE DGCM-RELATED"/>
    <property type="match status" value="1"/>
</dbReference>
<dbReference type="InterPro" id="IPR043128">
    <property type="entry name" value="Rev_trsase/Diguanyl_cyclase"/>
</dbReference>
<dbReference type="Pfam" id="PF12860">
    <property type="entry name" value="PAS_7"/>
    <property type="match status" value="1"/>
</dbReference>
<gene>
    <name evidence="5" type="ORF">MAE02_56660</name>
</gene>
<dbReference type="Proteomes" id="UP000321085">
    <property type="component" value="Unassembled WGS sequence"/>
</dbReference>
<dbReference type="Gene3D" id="3.30.70.270">
    <property type="match status" value="1"/>
</dbReference>
<proteinExistence type="predicted"/>
<dbReference type="Pfam" id="PF00990">
    <property type="entry name" value="GGDEF"/>
    <property type="match status" value="1"/>
</dbReference>
<dbReference type="EC" id="2.7.7.65" evidence="1"/>
<dbReference type="InterPro" id="IPR000160">
    <property type="entry name" value="GGDEF_dom"/>
</dbReference>
<evidence type="ECO:0000313" key="6">
    <source>
        <dbReference type="Proteomes" id="UP000321085"/>
    </source>
</evidence>
<dbReference type="InterPro" id="IPR050469">
    <property type="entry name" value="Diguanylate_Cyclase"/>
</dbReference>
<dbReference type="SUPFAM" id="SSF55073">
    <property type="entry name" value="Nucleotide cyclase"/>
    <property type="match status" value="1"/>
</dbReference>
<accession>A0A512C192</accession>
<dbReference type="GO" id="GO:0052621">
    <property type="term" value="F:diguanylate cyclase activity"/>
    <property type="evidence" value="ECO:0007669"/>
    <property type="project" value="UniProtKB-EC"/>
</dbReference>
<name>A0A512C192_9HYPH</name>
<dbReference type="NCBIfam" id="TIGR00254">
    <property type="entry name" value="GGDEF"/>
    <property type="match status" value="1"/>
</dbReference>
<comment type="catalytic activity">
    <reaction evidence="2">
        <text>2 GTP = 3',3'-c-di-GMP + 2 diphosphate</text>
        <dbReference type="Rhea" id="RHEA:24898"/>
        <dbReference type="ChEBI" id="CHEBI:33019"/>
        <dbReference type="ChEBI" id="CHEBI:37565"/>
        <dbReference type="ChEBI" id="CHEBI:58805"/>
        <dbReference type="EC" id="2.7.7.65"/>
    </reaction>
</comment>
<feature type="region of interest" description="Disordered" evidence="3">
    <location>
        <begin position="255"/>
        <end position="276"/>
    </location>
</feature>
<evidence type="ECO:0000256" key="1">
    <source>
        <dbReference type="ARBA" id="ARBA00012528"/>
    </source>
</evidence>
<dbReference type="SMART" id="SM00267">
    <property type="entry name" value="GGDEF"/>
    <property type="match status" value="1"/>
</dbReference>
<feature type="domain" description="GGDEF" evidence="4">
    <location>
        <begin position="177"/>
        <end position="276"/>
    </location>
</feature>
<evidence type="ECO:0000313" key="5">
    <source>
        <dbReference type="EMBL" id="GEO17970.1"/>
    </source>
</evidence>
<comment type="caution">
    <text evidence="5">The sequence shown here is derived from an EMBL/GenBank/DDBJ whole genome shotgun (WGS) entry which is preliminary data.</text>
</comment>
<reference evidence="5 6" key="1">
    <citation type="submission" date="2019-07" db="EMBL/GenBank/DDBJ databases">
        <title>Whole genome shotgun sequence of Microvirga aerophila NBRC 106136.</title>
        <authorList>
            <person name="Hosoyama A."/>
            <person name="Uohara A."/>
            <person name="Ohji S."/>
            <person name="Ichikawa N."/>
        </authorList>
    </citation>
    <scope>NUCLEOTIDE SEQUENCE [LARGE SCALE GENOMIC DNA]</scope>
    <source>
        <strain evidence="5 6">NBRC 106136</strain>
    </source>
</reference>
<evidence type="ECO:0000256" key="2">
    <source>
        <dbReference type="ARBA" id="ARBA00034247"/>
    </source>
</evidence>
<keyword evidence="6" id="KW-1185">Reference proteome</keyword>
<dbReference type="AlphaFoldDB" id="A0A512C192"/>